<dbReference type="Gene3D" id="2.80.10.50">
    <property type="match status" value="1"/>
</dbReference>
<evidence type="ECO:0000256" key="2">
    <source>
        <dbReference type="ARBA" id="ARBA00012662"/>
    </source>
</evidence>
<dbReference type="Pfam" id="PF01120">
    <property type="entry name" value="Alpha_L_fucos"/>
    <property type="match status" value="1"/>
</dbReference>
<dbReference type="Gene3D" id="3.20.20.80">
    <property type="entry name" value="Glycosidases"/>
    <property type="match status" value="1"/>
</dbReference>
<dbReference type="GO" id="GO:0004560">
    <property type="term" value="F:alpha-L-fucosidase activity"/>
    <property type="evidence" value="ECO:0007669"/>
    <property type="project" value="InterPro"/>
</dbReference>
<dbReference type="Pfam" id="PF00754">
    <property type="entry name" value="F5_F8_type_C"/>
    <property type="match status" value="1"/>
</dbReference>
<evidence type="ECO:0000256" key="1">
    <source>
        <dbReference type="ARBA" id="ARBA00007951"/>
    </source>
</evidence>
<evidence type="ECO:0000256" key="3">
    <source>
        <dbReference type="ARBA" id="ARBA00022729"/>
    </source>
</evidence>
<dbReference type="PROSITE" id="PS50022">
    <property type="entry name" value="FA58C_3"/>
    <property type="match status" value="1"/>
</dbReference>
<name>A0A1C4YYT9_9ACTN</name>
<dbReference type="EMBL" id="FMCX01000004">
    <property type="protein sequence ID" value="SCF25895.1"/>
    <property type="molecule type" value="Genomic_DNA"/>
</dbReference>
<dbReference type="SUPFAM" id="SSF50370">
    <property type="entry name" value="Ricin B-like lectins"/>
    <property type="match status" value="1"/>
</dbReference>
<dbReference type="RefSeq" id="WP_176730700.1">
    <property type="nucleotide sequence ID" value="NZ_FMCX01000004.1"/>
</dbReference>
<dbReference type="Proteomes" id="UP000199504">
    <property type="component" value="Unassembled WGS sequence"/>
</dbReference>
<dbReference type="AlphaFoldDB" id="A0A1C4YYT9"/>
<feature type="compositionally biased region" description="Polar residues" evidence="6">
    <location>
        <begin position="631"/>
        <end position="645"/>
    </location>
</feature>
<dbReference type="STRING" id="262898.GA0070564_104532"/>
<evidence type="ECO:0000259" key="8">
    <source>
        <dbReference type="PROSITE" id="PS50022"/>
    </source>
</evidence>
<proteinExistence type="inferred from homology"/>
<feature type="chain" id="PRO_5008709630" description="alpha-L-fucosidase" evidence="7">
    <location>
        <begin position="30"/>
        <end position="753"/>
    </location>
</feature>
<keyword evidence="4" id="KW-0378">Hydrolase</keyword>
<dbReference type="CDD" id="cd00161">
    <property type="entry name" value="beta-trefoil_Ricin-like"/>
    <property type="match status" value="1"/>
</dbReference>
<dbReference type="InterPro" id="IPR000933">
    <property type="entry name" value="Glyco_hydro_29"/>
</dbReference>
<dbReference type="InterPro" id="IPR000772">
    <property type="entry name" value="Ricin_B_lectin"/>
</dbReference>
<dbReference type="InterPro" id="IPR057739">
    <property type="entry name" value="Glyco_hydro_29_N"/>
</dbReference>
<evidence type="ECO:0000256" key="5">
    <source>
        <dbReference type="ARBA" id="ARBA00023295"/>
    </source>
</evidence>
<dbReference type="InterPro" id="IPR008979">
    <property type="entry name" value="Galactose-bd-like_sf"/>
</dbReference>
<dbReference type="GO" id="GO:0005975">
    <property type="term" value="P:carbohydrate metabolic process"/>
    <property type="evidence" value="ECO:0007669"/>
    <property type="project" value="InterPro"/>
</dbReference>
<feature type="domain" description="F5/8 type C" evidence="8">
    <location>
        <begin position="440"/>
        <end position="598"/>
    </location>
</feature>
<evidence type="ECO:0000256" key="4">
    <source>
        <dbReference type="ARBA" id="ARBA00022801"/>
    </source>
</evidence>
<dbReference type="Pfam" id="PF14200">
    <property type="entry name" value="RicinB_lectin_2"/>
    <property type="match status" value="1"/>
</dbReference>
<evidence type="ECO:0000313" key="9">
    <source>
        <dbReference type="EMBL" id="SCF25895.1"/>
    </source>
</evidence>
<protein>
    <recommendedName>
        <fullName evidence="2">alpha-L-fucosidase</fullName>
        <ecNumber evidence="2">3.2.1.51</ecNumber>
    </recommendedName>
</protein>
<organism evidence="9 10">
    <name type="scientific">Micromonospora mirobrigensis</name>
    <dbReference type="NCBI Taxonomy" id="262898"/>
    <lineage>
        <taxon>Bacteria</taxon>
        <taxon>Bacillati</taxon>
        <taxon>Actinomycetota</taxon>
        <taxon>Actinomycetes</taxon>
        <taxon>Micromonosporales</taxon>
        <taxon>Micromonosporaceae</taxon>
        <taxon>Micromonospora</taxon>
    </lineage>
</organism>
<reference evidence="10" key="1">
    <citation type="submission" date="2016-06" db="EMBL/GenBank/DDBJ databases">
        <authorList>
            <person name="Varghese N."/>
            <person name="Submissions Spin"/>
        </authorList>
    </citation>
    <scope>NUCLEOTIDE SEQUENCE [LARGE SCALE GENOMIC DNA]</scope>
    <source>
        <strain evidence="10">DSM 44830</strain>
    </source>
</reference>
<keyword evidence="5" id="KW-0326">Glycosidase</keyword>
<dbReference type="InterPro" id="IPR000421">
    <property type="entry name" value="FA58C"/>
</dbReference>
<sequence>MRRLWSTLATLTLAAAAALVVVPPPPAVAAPVHTETNTFFTSRYGLFVHYVPGLTVNSSGVVVNDVNQLADSFDAAGFANDVASFGVEYVMFTAWHKNMIPLYPSAKMAQWRGPGKSSNRDVLGDMIDAVRAKGIPVLFYTHPRDGHDMDNADMIATGWGDGGAAYRPNPNPATFDRTKWNNFVNDIYAEMLDRYATRISGLYFDHPDTNVVDYRRLESTVRSHGGNLVTMQNYYGNVMTSQVADKEYGGGGEFASTDGNTWPAYRTEVVSSVMGGQWWAKLGTASTTPGARFSAESLFRYTVLQAGTNTVGGGVKWAAGPYAGGGWENGVASTMRKVNSYLAPVARSVKNTFPSESWPTADRATINSLAWGVATRSPDATHTYVHVLKPPTGSTLNLPVPADGRRFANAALLADGRAVTLTQDTAGVHLTLPAGAVWSSVDTVLDLTSATLATGRIVTASSSAEDASWGRGKVVDGRTASVPGSFGWSSASSEFVNHTESVTVDLGAATRVGEVVLSPRSDGANTGYGFPVDFTVQTSTDGATWTTRVSRTGYARPDASGQPFTFTPTTARYVRVTGTNLRANPADYNRYRMQFAEIGVADTPVTGVRTLLNQSHRRLLQGTGDPYPGRTGTTTVAGTPASSPNTEDDWTVQDAGGGYLRLVNSTGRVLTGTADPYQGRTDVSQVAEGPAGGGDDQLWQLRDAGGGWYTLVNKRYDRQLHLTADQYLTRVDVNQVVMVPTSWDTPEQRWSIR</sequence>
<dbReference type="SMART" id="SM00812">
    <property type="entry name" value="Alpha_L_fucos"/>
    <property type="match status" value="1"/>
</dbReference>
<dbReference type="SUPFAM" id="SSF51445">
    <property type="entry name" value="(Trans)glycosidases"/>
    <property type="match status" value="1"/>
</dbReference>
<dbReference type="InterPro" id="IPR035992">
    <property type="entry name" value="Ricin_B-like_lectins"/>
</dbReference>
<dbReference type="EC" id="3.2.1.51" evidence="2"/>
<feature type="signal peptide" evidence="7">
    <location>
        <begin position="1"/>
        <end position="29"/>
    </location>
</feature>
<keyword evidence="10" id="KW-1185">Reference proteome</keyword>
<dbReference type="InterPro" id="IPR017853">
    <property type="entry name" value="GH"/>
</dbReference>
<feature type="region of interest" description="Disordered" evidence="6">
    <location>
        <begin position="619"/>
        <end position="648"/>
    </location>
</feature>
<comment type="similarity">
    <text evidence="1">Belongs to the glycosyl hydrolase 29 family.</text>
</comment>
<evidence type="ECO:0000256" key="6">
    <source>
        <dbReference type="SAM" id="MobiDB-lite"/>
    </source>
</evidence>
<accession>A0A1C4YYT9</accession>
<dbReference type="Gene3D" id="2.60.120.260">
    <property type="entry name" value="Galactose-binding domain-like"/>
    <property type="match status" value="1"/>
</dbReference>
<dbReference type="SUPFAM" id="SSF49785">
    <property type="entry name" value="Galactose-binding domain-like"/>
    <property type="match status" value="1"/>
</dbReference>
<evidence type="ECO:0000313" key="10">
    <source>
        <dbReference type="Proteomes" id="UP000199504"/>
    </source>
</evidence>
<gene>
    <name evidence="9" type="ORF">GA0070564_104532</name>
</gene>
<keyword evidence="3 7" id="KW-0732">Signal</keyword>
<evidence type="ECO:0000256" key="7">
    <source>
        <dbReference type="SAM" id="SignalP"/>
    </source>
</evidence>